<feature type="domain" description="Rad4 beta-hairpin" evidence="7">
    <location>
        <begin position="532"/>
        <end position="593"/>
    </location>
</feature>
<evidence type="ECO:0000256" key="2">
    <source>
        <dbReference type="ARBA" id="ARBA00009525"/>
    </source>
</evidence>
<dbReference type="Proteomes" id="UP000186136">
    <property type="component" value="Unassembled WGS sequence"/>
</dbReference>
<feature type="compositionally biased region" description="Basic and acidic residues" evidence="6">
    <location>
        <begin position="940"/>
        <end position="959"/>
    </location>
</feature>
<feature type="compositionally biased region" description="Acidic residues" evidence="6">
    <location>
        <begin position="928"/>
        <end position="939"/>
    </location>
</feature>
<dbReference type="SMART" id="SM01032">
    <property type="entry name" value="BHD_3"/>
    <property type="match status" value="1"/>
</dbReference>
<evidence type="ECO:0000259" key="9">
    <source>
        <dbReference type="SMART" id="SM01032"/>
    </source>
</evidence>
<feature type="compositionally biased region" description="Polar residues" evidence="6">
    <location>
        <begin position="907"/>
        <end position="918"/>
    </location>
</feature>
<comment type="subcellular location">
    <subcellularLocation>
        <location evidence="1">Nucleus</location>
    </subcellularLocation>
</comment>
<evidence type="ECO:0008006" key="12">
    <source>
        <dbReference type="Google" id="ProtNLM"/>
    </source>
</evidence>
<dbReference type="GO" id="GO:0003684">
    <property type="term" value="F:damaged DNA binding"/>
    <property type="evidence" value="ECO:0007669"/>
    <property type="project" value="InterPro"/>
</dbReference>
<feature type="domain" description="Rad4 beta-hairpin" evidence="8">
    <location>
        <begin position="595"/>
        <end position="663"/>
    </location>
</feature>
<reference evidence="10 11" key="1">
    <citation type="submission" date="2016-08" db="EMBL/GenBank/DDBJ databases">
        <title>Whole genome shotgun sequence of Pichia membranifaciens KS47-1.</title>
        <authorList>
            <person name="Konishi M."/>
            <person name="Ishida M."/>
            <person name="Arakawa T."/>
            <person name="Kato Y."/>
            <person name="Horiuchi J."/>
        </authorList>
    </citation>
    <scope>NUCLEOTIDE SEQUENCE [LARGE SCALE GENOMIC DNA]</scope>
    <source>
        <strain evidence="10 11">KS47-1</strain>
    </source>
</reference>
<evidence type="ECO:0000256" key="6">
    <source>
        <dbReference type="SAM" id="MobiDB-lite"/>
    </source>
</evidence>
<keyword evidence="5" id="KW-0539">Nucleus</keyword>
<dbReference type="PANTHER" id="PTHR12135:SF0">
    <property type="entry name" value="DNA REPAIR PROTEIN COMPLEMENTING XP-C CELLS"/>
    <property type="match status" value="1"/>
</dbReference>
<feature type="compositionally biased region" description="Acidic residues" evidence="6">
    <location>
        <begin position="788"/>
        <end position="813"/>
    </location>
</feature>
<keyword evidence="4" id="KW-0234">DNA repair</keyword>
<evidence type="ECO:0000256" key="5">
    <source>
        <dbReference type="ARBA" id="ARBA00023242"/>
    </source>
</evidence>
<comment type="caution">
    <text evidence="10">The sequence shown here is derived from an EMBL/GenBank/DDBJ whole genome shotgun (WGS) entry which is preliminary data.</text>
</comment>
<dbReference type="SMART" id="SM01031">
    <property type="entry name" value="BHD_2"/>
    <property type="match status" value="1"/>
</dbReference>
<dbReference type="InterPro" id="IPR038765">
    <property type="entry name" value="Papain-like_cys_pep_sf"/>
</dbReference>
<organism evidence="10 11">
    <name type="scientific">Pichia membranifaciens</name>
    <dbReference type="NCBI Taxonomy" id="4926"/>
    <lineage>
        <taxon>Eukaryota</taxon>
        <taxon>Fungi</taxon>
        <taxon>Dikarya</taxon>
        <taxon>Ascomycota</taxon>
        <taxon>Saccharomycotina</taxon>
        <taxon>Pichiomycetes</taxon>
        <taxon>Pichiales</taxon>
        <taxon>Pichiaceae</taxon>
        <taxon>Pichia</taxon>
    </lineage>
</organism>
<accession>A0A1Q2YBC4</accession>
<dbReference type="Pfam" id="PF03835">
    <property type="entry name" value="Rad4"/>
    <property type="match status" value="1"/>
</dbReference>
<feature type="compositionally biased region" description="Basic and acidic residues" evidence="6">
    <location>
        <begin position="354"/>
        <end position="366"/>
    </location>
</feature>
<evidence type="ECO:0000256" key="1">
    <source>
        <dbReference type="ARBA" id="ARBA00004123"/>
    </source>
</evidence>
<evidence type="ECO:0000256" key="3">
    <source>
        <dbReference type="ARBA" id="ARBA00022763"/>
    </source>
</evidence>
<dbReference type="InterPro" id="IPR018325">
    <property type="entry name" value="Rad4/PNGase_transGLS-fold"/>
</dbReference>
<feature type="compositionally biased region" description="Acidic residues" evidence="6">
    <location>
        <begin position="120"/>
        <end position="139"/>
    </location>
</feature>
<feature type="compositionally biased region" description="Polar residues" evidence="6">
    <location>
        <begin position="59"/>
        <end position="84"/>
    </location>
</feature>
<dbReference type="GO" id="GO:0003697">
    <property type="term" value="F:single-stranded DNA binding"/>
    <property type="evidence" value="ECO:0007669"/>
    <property type="project" value="TreeGrafter"/>
</dbReference>
<feature type="compositionally biased region" description="Acidic residues" evidence="6">
    <location>
        <begin position="633"/>
        <end position="647"/>
    </location>
</feature>
<dbReference type="InterPro" id="IPR036985">
    <property type="entry name" value="Transglutaminase-like_sf"/>
</dbReference>
<dbReference type="EMBL" id="BDGI01000011">
    <property type="protein sequence ID" value="GAV26847.1"/>
    <property type="molecule type" value="Genomic_DNA"/>
</dbReference>
<dbReference type="AlphaFoldDB" id="A0A1Q2YBC4"/>
<keyword evidence="3" id="KW-0227">DNA damage</keyword>
<feature type="region of interest" description="Disordered" evidence="6">
    <location>
        <begin position="354"/>
        <end position="376"/>
    </location>
</feature>
<dbReference type="GO" id="GO:0006298">
    <property type="term" value="P:mismatch repair"/>
    <property type="evidence" value="ECO:0007669"/>
    <property type="project" value="TreeGrafter"/>
</dbReference>
<evidence type="ECO:0000313" key="11">
    <source>
        <dbReference type="Proteomes" id="UP000186136"/>
    </source>
</evidence>
<dbReference type="PANTHER" id="PTHR12135">
    <property type="entry name" value="DNA REPAIR PROTEIN XP-C / RAD4"/>
    <property type="match status" value="1"/>
</dbReference>
<evidence type="ECO:0000259" key="7">
    <source>
        <dbReference type="SMART" id="SM01030"/>
    </source>
</evidence>
<dbReference type="InterPro" id="IPR018327">
    <property type="entry name" value="BHD_2"/>
</dbReference>
<dbReference type="GO" id="GO:0006289">
    <property type="term" value="P:nucleotide-excision repair"/>
    <property type="evidence" value="ECO:0007669"/>
    <property type="project" value="InterPro"/>
</dbReference>
<dbReference type="Gene3D" id="2.20.20.110">
    <property type="entry name" value="Rad4, beta-hairpin domain BHD1"/>
    <property type="match status" value="1"/>
</dbReference>
<evidence type="ECO:0000313" key="10">
    <source>
        <dbReference type="EMBL" id="GAV26847.1"/>
    </source>
</evidence>
<dbReference type="Pfam" id="PF10403">
    <property type="entry name" value="BHD_1"/>
    <property type="match status" value="1"/>
</dbReference>
<feature type="compositionally biased region" description="Basic and acidic residues" evidence="6">
    <location>
        <begin position="32"/>
        <end position="56"/>
    </location>
</feature>
<comment type="similarity">
    <text evidence="2">Belongs to the XPC family.</text>
</comment>
<dbReference type="Gene3D" id="3.90.260.10">
    <property type="entry name" value="Transglutaminase-like"/>
    <property type="match status" value="1"/>
</dbReference>
<dbReference type="Gene3D" id="3.30.60.290">
    <property type="entry name" value="Rad4, beta-hairpin domain BHD2"/>
    <property type="match status" value="1"/>
</dbReference>
<name>A0A1Q2YBC4_9ASCO</name>
<dbReference type="InterPro" id="IPR042488">
    <property type="entry name" value="Rad4_BHD3_sf"/>
</dbReference>
<dbReference type="Pfam" id="PF10404">
    <property type="entry name" value="BHD_2"/>
    <property type="match status" value="1"/>
</dbReference>
<sequence length="1023" mass="117548">MLRNALKEEKANDEKAERPLKRARRLQTPVQRAREIRNMPPPRKQDHERYIVHLDDNSSESTFNSGNRRFKSSTSDTARAQQNEVIDLSDDSAAYSVGSERRQPNSNESGGEEVKGDDEKVAEEEEEEDEDVDSDEFEDVDLNETSFLGSGGSDDDKEVVSITMKQHRATQKPSQRATVVSKEERVYRRVLHLLHLFAMVGHGVSRNVWISDPQLLLSIQKQVPDVLKHELKQYQAHRVKTTVTAQSKTRKLLDFLRHLMEYWLKVWTVDFRAPVLYKKTWTELKYPQLLHPSKTQKLTKQKFRNMILTHTGSRDIAAQGFVALLRSLNLPARLVFSIQSPDFTNMKKCDEKAAKNHEADNSKEVLKPSPIKGKGKSVDRILARLRSKKAYKNTSVKTQDEHDDEYGERYGSWPVFWVEVWDKDSKKYITIDPIVKKFIEVVSWKSKLEPPMNCVRNNAWYVIGYDRVGGVRDITRRYAKEYNAKVRKKRITREVKWEAWWTLLLRGACSRKRLKDNRVDKFEKIEFEELELKEGMPANISDFKGHPVYVLERDLKFNEILMPKISCGGISKKGKITNNADKFIPVYKRSNVHIVRTARGWFMRGRVLKMGERPVKIREKKVKKRKGKKGTEDEFQLSDEENEEDGDDGRLYAESQTEKYAPPPVVNGIIPKNAFKNVDVYQPWMIPDGCVHVKNKLAEKAARLMEIEYAPAVIGFDFTGTRRDASAKIEGIVTLKEYEEAVKLICEGLSEMEEEERRMHEDLINLRAWRILLAKLKISKRLLHEHGEVEDDEEEKTATSDDEAGDSDSEEFETGGFVLGNPEAQNTASSRTRSHYTDHPAFETEVPGSDISASDFDSDIDNGEGEAISIRQISSLRRGKNKKSRKRDHEEENESGGFTLGKASESMLGTRSGLTMENNELVYNPDGGDVEMSDEEEDERDHKKESNDGLDQNRMKQLDQDFADFMGGMEDNVEDMNDKGSGSVEDKQNLNGSNENKTEDEGRVELEEAEKRSDDNYDFEYSD</sequence>
<dbReference type="GO" id="GO:0000111">
    <property type="term" value="C:nucleotide-excision repair factor 2 complex"/>
    <property type="evidence" value="ECO:0007669"/>
    <property type="project" value="TreeGrafter"/>
</dbReference>
<dbReference type="Pfam" id="PF10405">
    <property type="entry name" value="BHD_3"/>
    <property type="match status" value="1"/>
</dbReference>
<evidence type="ECO:0000256" key="4">
    <source>
        <dbReference type="ARBA" id="ARBA00023204"/>
    </source>
</evidence>
<proteinExistence type="inferred from homology"/>
<dbReference type="SUPFAM" id="SSF54001">
    <property type="entry name" value="Cysteine proteinases"/>
    <property type="match status" value="1"/>
</dbReference>
<dbReference type="OrthoDB" id="300780at2759"/>
<dbReference type="InterPro" id="IPR004583">
    <property type="entry name" value="DNA_repair_Rad4"/>
</dbReference>
<keyword evidence="11" id="KW-1185">Reference proteome</keyword>
<gene>
    <name evidence="10" type="ORF">PMKS-000306</name>
</gene>
<dbReference type="InterPro" id="IPR018328">
    <property type="entry name" value="Rad4_beta-hairpin_dom3"/>
</dbReference>
<dbReference type="GO" id="GO:0071942">
    <property type="term" value="C:XPC complex"/>
    <property type="evidence" value="ECO:0007669"/>
    <property type="project" value="TreeGrafter"/>
</dbReference>
<feature type="region of interest" description="Disordered" evidence="6">
    <location>
        <begin position="787"/>
        <end position="1023"/>
    </location>
</feature>
<evidence type="ECO:0000259" key="8">
    <source>
        <dbReference type="SMART" id="SM01031"/>
    </source>
</evidence>
<feature type="region of interest" description="Disordered" evidence="6">
    <location>
        <begin position="620"/>
        <end position="648"/>
    </location>
</feature>
<dbReference type="GO" id="GO:0005737">
    <property type="term" value="C:cytoplasm"/>
    <property type="evidence" value="ECO:0007669"/>
    <property type="project" value="TreeGrafter"/>
</dbReference>
<feature type="compositionally biased region" description="Basic and acidic residues" evidence="6">
    <location>
        <begin position="996"/>
        <end position="1015"/>
    </location>
</feature>
<dbReference type="InterPro" id="IPR018326">
    <property type="entry name" value="Rad4_beta-hairpin_dom1"/>
</dbReference>
<protein>
    <recommendedName>
        <fullName evidence="12">Rad4 beta-hairpin domain-containing protein</fullName>
    </recommendedName>
</protein>
<feature type="compositionally biased region" description="Basic residues" evidence="6">
    <location>
        <begin position="877"/>
        <end position="886"/>
    </location>
</feature>
<dbReference type="SMART" id="SM01030">
    <property type="entry name" value="BHD_1"/>
    <property type="match status" value="1"/>
</dbReference>
<feature type="domain" description="Rad4 beta-hairpin" evidence="9">
    <location>
        <begin position="670"/>
        <end position="746"/>
    </location>
</feature>
<feature type="compositionally biased region" description="Basic and acidic residues" evidence="6">
    <location>
        <begin position="1"/>
        <end position="20"/>
    </location>
</feature>
<dbReference type="Gene3D" id="3.30.70.2460">
    <property type="entry name" value="Rad4, beta-hairpin domain BHD3"/>
    <property type="match status" value="1"/>
</dbReference>
<feature type="region of interest" description="Disordered" evidence="6">
    <location>
        <begin position="1"/>
        <end position="139"/>
    </location>
</feature>